<gene>
    <name evidence="1" type="ordered locus">BFO_3086</name>
</gene>
<reference evidence="2" key="1">
    <citation type="submission" date="2011-12" db="EMBL/GenBank/DDBJ databases">
        <title>Complete sequence of Tannerella forsythia ATCC 43037.</title>
        <authorList>
            <person name="Dewhirst F."/>
            <person name="Tanner A."/>
            <person name="Izard J."/>
            <person name="Brinkac L."/>
            <person name="Durkin A.S."/>
            <person name="Hostetler J."/>
            <person name="Shetty J."/>
            <person name="Torralba M."/>
            <person name="Gill S."/>
            <person name="Nelson K."/>
        </authorList>
    </citation>
    <scope>NUCLEOTIDE SEQUENCE [LARGE SCALE GENOMIC DNA]</scope>
    <source>
        <strain evidence="2">ATCC 43037 / JCM 10827 / CCUG 33226 / KCTC 5666 / FDC 338</strain>
    </source>
</reference>
<proteinExistence type="predicted"/>
<dbReference type="STRING" id="203275.BFO_3086"/>
<dbReference type="Proteomes" id="UP000005436">
    <property type="component" value="Chromosome"/>
</dbReference>
<evidence type="ECO:0000313" key="2">
    <source>
        <dbReference type="Proteomes" id="UP000005436"/>
    </source>
</evidence>
<dbReference type="HOGENOM" id="CLU_3141632_0_0_10"/>
<name>G8UQC6_TANFA</name>
<protein>
    <submittedName>
        <fullName evidence="1">Uncharacterized protein</fullName>
    </submittedName>
</protein>
<dbReference type="EMBL" id="CP003191">
    <property type="protein sequence ID" value="AEW22682.1"/>
    <property type="molecule type" value="Genomic_DNA"/>
</dbReference>
<dbReference type="KEGG" id="tfo:BFO_3086"/>
<accession>G8UQC6</accession>
<evidence type="ECO:0000313" key="1">
    <source>
        <dbReference type="EMBL" id="AEW22682.1"/>
    </source>
</evidence>
<dbReference type="AlphaFoldDB" id="G8UQC6"/>
<keyword evidence="2" id="KW-1185">Reference proteome</keyword>
<organism evidence="1 2">
    <name type="scientific">Tannerella forsythia (strain ATCC 43037 / JCM 10827 / CCUG 21028 A / KCTC 5666 / FDC 338)</name>
    <name type="common">Bacteroides forsythus</name>
    <dbReference type="NCBI Taxonomy" id="203275"/>
    <lineage>
        <taxon>Bacteria</taxon>
        <taxon>Pseudomonadati</taxon>
        <taxon>Bacteroidota</taxon>
        <taxon>Bacteroidia</taxon>
        <taxon>Bacteroidales</taxon>
        <taxon>Tannerellaceae</taxon>
        <taxon>Tannerella</taxon>
    </lineage>
</organism>
<sequence>MFVEFQKVVSDTVHILSVTRRMIFRYFFLPLRRFFKGLSSCDGKLGSRN</sequence>